<dbReference type="EMBL" id="PNYA01000034">
    <property type="protein sequence ID" value="PMS15229.1"/>
    <property type="molecule type" value="Genomic_DNA"/>
</dbReference>
<evidence type="ECO:0000313" key="2">
    <source>
        <dbReference type="EMBL" id="PMS15229.1"/>
    </source>
</evidence>
<feature type="region of interest" description="Disordered" evidence="1">
    <location>
        <begin position="121"/>
        <end position="147"/>
    </location>
</feature>
<evidence type="ECO:0000256" key="1">
    <source>
        <dbReference type="SAM" id="MobiDB-lite"/>
    </source>
</evidence>
<gene>
    <name evidence="2" type="ORF">C0Z18_28360</name>
</gene>
<dbReference type="Proteomes" id="UP000235616">
    <property type="component" value="Unassembled WGS sequence"/>
</dbReference>
<dbReference type="AlphaFoldDB" id="A0A2N7VDJ9"/>
<comment type="caution">
    <text evidence="2">The sequence shown here is derived from an EMBL/GenBank/DDBJ whole genome shotgun (WGS) entry which is preliminary data.</text>
</comment>
<sequence length="147" mass="14585">MPGAAAPLLPPRPPPNAPPPIDPALPSPLAVVPSAVPPRPVTAGSLLGSCTHPALPAPDRQSAALGASAAFAGALTFSDDASNGAASRNCPPVGVLETFEFTASAWMAALDSASHLPIPSKNEPACAPPASKTSTAPAVAFRTPRNM</sequence>
<organism evidence="2 3">
    <name type="scientific">Trinickia dabaoshanensis</name>
    <dbReference type="NCBI Taxonomy" id="564714"/>
    <lineage>
        <taxon>Bacteria</taxon>
        <taxon>Pseudomonadati</taxon>
        <taxon>Pseudomonadota</taxon>
        <taxon>Betaproteobacteria</taxon>
        <taxon>Burkholderiales</taxon>
        <taxon>Burkholderiaceae</taxon>
        <taxon>Trinickia</taxon>
    </lineage>
</organism>
<evidence type="ECO:0000313" key="3">
    <source>
        <dbReference type="Proteomes" id="UP000235616"/>
    </source>
</evidence>
<feature type="region of interest" description="Disordered" evidence="1">
    <location>
        <begin position="1"/>
        <end position="26"/>
    </location>
</feature>
<feature type="region of interest" description="Disordered" evidence="1">
    <location>
        <begin position="42"/>
        <end position="61"/>
    </location>
</feature>
<proteinExistence type="predicted"/>
<feature type="compositionally biased region" description="Low complexity" evidence="1">
    <location>
        <begin position="124"/>
        <end position="140"/>
    </location>
</feature>
<keyword evidence="3" id="KW-1185">Reference proteome</keyword>
<protein>
    <submittedName>
        <fullName evidence="2">Uncharacterized protein</fullName>
    </submittedName>
</protein>
<accession>A0A2N7VDJ9</accession>
<feature type="compositionally biased region" description="Pro residues" evidence="1">
    <location>
        <begin position="8"/>
        <end position="26"/>
    </location>
</feature>
<name>A0A2N7VDJ9_9BURK</name>
<reference evidence="2 3" key="1">
    <citation type="submission" date="2018-01" db="EMBL/GenBank/DDBJ databases">
        <title>Whole genome analyses suggest that Burkholderia sensu lato contains two further novel genera in the rhizoxinica-symbiotica group Mycetohabitans gen. nov., and Trinickia gen. nov.: implications for the evolution of diazotrophy and nodulation in the Burkholderiaceae.</title>
        <authorList>
            <person name="Estrada-de los Santos P."/>
            <person name="Palmer M."/>
            <person name="Chavez-Ramirez B."/>
            <person name="Beukes C."/>
            <person name="Steenkamp E.T."/>
            <person name="Hirsch A.M."/>
            <person name="Manyaka P."/>
            <person name="Maluk M."/>
            <person name="Lafos M."/>
            <person name="Crook M."/>
            <person name="Gross E."/>
            <person name="Simon M.F."/>
            <person name="Bueno dos Reis Junior F."/>
            <person name="Poole P.S."/>
            <person name="Venter S.N."/>
            <person name="James E.K."/>
        </authorList>
    </citation>
    <scope>NUCLEOTIDE SEQUENCE [LARGE SCALE GENOMIC DNA]</scope>
    <source>
        <strain evidence="2 3">GIMN1.004</strain>
    </source>
</reference>